<evidence type="ECO:0000313" key="1">
    <source>
        <dbReference type="EMBL" id="KAJ2966090.1"/>
    </source>
</evidence>
<accession>A0ACC1MGM7</accession>
<reference evidence="1" key="1">
    <citation type="submission" date="2022-08" db="EMBL/GenBank/DDBJ databases">
        <title>Genome Sequence of Lecanicillium fungicola.</title>
        <authorList>
            <person name="Buettner E."/>
        </authorList>
    </citation>
    <scope>NUCLEOTIDE SEQUENCE</scope>
    <source>
        <strain evidence="1">Babe33</strain>
    </source>
</reference>
<gene>
    <name evidence="1" type="ORF">NQ176_g10309</name>
</gene>
<keyword evidence="2" id="KW-1185">Reference proteome</keyword>
<protein>
    <submittedName>
        <fullName evidence="1">Uncharacterized protein</fullName>
    </submittedName>
</protein>
<name>A0ACC1MGM7_9HYPO</name>
<dbReference type="Proteomes" id="UP001143910">
    <property type="component" value="Unassembled WGS sequence"/>
</dbReference>
<evidence type="ECO:0000313" key="2">
    <source>
        <dbReference type="Proteomes" id="UP001143910"/>
    </source>
</evidence>
<dbReference type="EMBL" id="JANJQO010002745">
    <property type="protein sequence ID" value="KAJ2966090.1"/>
    <property type="molecule type" value="Genomic_DNA"/>
</dbReference>
<sequence>MYRVTAGPFGSPLLHVVMDSGRDSSGGGGGSPYAGDNVLPEAHIIITALRHSHILWQRSSAVSNEARRISSILDALFSKLGDVSSSSIKPPIVTSSALPLDDGTDEADMIDPGLTLLDEFGLLHHLQDMNNYFEM</sequence>
<organism evidence="1 2">
    <name type="scientific">Zarea fungicola</name>
    <dbReference type="NCBI Taxonomy" id="93591"/>
    <lineage>
        <taxon>Eukaryota</taxon>
        <taxon>Fungi</taxon>
        <taxon>Dikarya</taxon>
        <taxon>Ascomycota</taxon>
        <taxon>Pezizomycotina</taxon>
        <taxon>Sordariomycetes</taxon>
        <taxon>Hypocreomycetidae</taxon>
        <taxon>Hypocreales</taxon>
        <taxon>Cordycipitaceae</taxon>
        <taxon>Zarea</taxon>
    </lineage>
</organism>
<comment type="caution">
    <text evidence="1">The sequence shown here is derived from an EMBL/GenBank/DDBJ whole genome shotgun (WGS) entry which is preliminary data.</text>
</comment>
<proteinExistence type="predicted"/>